<dbReference type="Gene3D" id="3.40.50.1110">
    <property type="entry name" value="SGNH hydrolase"/>
    <property type="match status" value="1"/>
</dbReference>
<dbReference type="InterPro" id="IPR036514">
    <property type="entry name" value="SGNH_hydro_sf"/>
</dbReference>
<dbReference type="InterPro" id="IPR013830">
    <property type="entry name" value="SGNH_hydro"/>
</dbReference>
<accession>A0A1H3PCK8</accession>
<feature type="chain" id="PRO_5011518933" evidence="1">
    <location>
        <begin position="19"/>
        <end position="396"/>
    </location>
</feature>
<name>A0A1H3PCK8_9PSEU</name>
<dbReference type="EMBL" id="FNON01000008">
    <property type="protein sequence ID" value="SDY98129.1"/>
    <property type="molecule type" value="Genomic_DNA"/>
</dbReference>
<dbReference type="InterPro" id="IPR053140">
    <property type="entry name" value="GDSL_Rv0518-like"/>
</dbReference>
<proteinExistence type="predicted"/>
<dbReference type="PANTHER" id="PTHR43784">
    <property type="entry name" value="GDSL-LIKE LIPASE/ACYLHYDROLASE, PUTATIVE (AFU_ORTHOLOGUE AFUA_2G00820)-RELATED"/>
    <property type="match status" value="1"/>
</dbReference>
<dbReference type="PANTHER" id="PTHR43784:SF2">
    <property type="entry name" value="GDSL-LIKE LIPASE_ACYLHYDROLASE, PUTATIVE (AFU_ORTHOLOGUE AFUA_2G00820)-RELATED"/>
    <property type="match status" value="1"/>
</dbReference>
<dbReference type="RefSeq" id="WP_245757610.1">
    <property type="nucleotide sequence ID" value="NZ_FNON01000008.1"/>
</dbReference>
<evidence type="ECO:0000313" key="3">
    <source>
        <dbReference type="EMBL" id="SDY98129.1"/>
    </source>
</evidence>
<sequence>MSSVAAAVLISAGVAATASPDAPPPDTWVATWGTANNGALPDDCAGCSIRNLVHTSAGGSSVRVRLSNVFSPKPVTMSHVTVAVAAGAKTPEAVQGSLRSLTFGGAAAITLSPGSEVLSDPVALAVPADGNLLVTTFTPTPSGPITYHRSALQTSFIARTGGDHAAEEAPGAYTETTGFTHYLADVEVRTNSARGTVVAFGDSITSGSGSTSGTNQRWPDILADRLLTQPASRRLSVVNAGIPGNALLTDSPATGGVNALARLDRDVFAKSGIRTVIIALGINDAKTDAATPALISSALQQIAAQAHARGIRVVIGTLGPFKGWHSYTEAYERNRVAVNKFIRDSKVFDAVVDFDAALRDPADPLTLRPEYDSGDHLHPNNAGYKVMGSAVDLSVL</sequence>
<organism evidence="3 4">
    <name type="scientific">Amycolatopsis xylanica</name>
    <dbReference type="NCBI Taxonomy" id="589385"/>
    <lineage>
        <taxon>Bacteria</taxon>
        <taxon>Bacillati</taxon>
        <taxon>Actinomycetota</taxon>
        <taxon>Actinomycetes</taxon>
        <taxon>Pseudonocardiales</taxon>
        <taxon>Pseudonocardiaceae</taxon>
        <taxon>Amycolatopsis</taxon>
    </lineage>
</organism>
<dbReference type="CDD" id="cd01830">
    <property type="entry name" value="XynE_like"/>
    <property type="match status" value="1"/>
</dbReference>
<feature type="domain" description="SGNH hydrolase-type esterase" evidence="2">
    <location>
        <begin position="199"/>
        <end position="386"/>
    </location>
</feature>
<dbReference type="Pfam" id="PF13472">
    <property type="entry name" value="Lipase_GDSL_2"/>
    <property type="match status" value="1"/>
</dbReference>
<dbReference type="Proteomes" id="UP000199515">
    <property type="component" value="Unassembled WGS sequence"/>
</dbReference>
<evidence type="ECO:0000256" key="1">
    <source>
        <dbReference type="SAM" id="SignalP"/>
    </source>
</evidence>
<reference evidence="3 4" key="1">
    <citation type="submission" date="2016-10" db="EMBL/GenBank/DDBJ databases">
        <authorList>
            <person name="de Groot N.N."/>
        </authorList>
    </citation>
    <scope>NUCLEOTIDE SEQUENCE [LARGE SCALE GENOMIC DNA]</scope>
    <source>
        <strain evidence="3 4">CPCC 202699</strain>
    </source>
</reference>
<dbReference type="SUPFAM" id="SSF52266">
    <property type="entry name" value="SGNH hydrolase"/>
    <property type="match status" value="1"/>
</dbReference>
<gene>
    <name evidence="3" type="ORF">SAMN05421504_108110</name>
</gene>
<feature type="signal peptide" evidence="1">
    <location>
        <begin position="1"/>
        <end position="18"/>
    </location>
</feature>
<dbReference type="STRING" id="589385.SAMN05421504_108110"/>
<keyword evidence="4" id="KW-1185">Reference proteome</keyword>
<evidence type="ECO:0000313" key="4">
    <source>
        <dbReference type="Proteomes" id="UP000199515"/>
    </source>
</evidence>
<dbReference type="AlphaFoldDB" id="A0A1H3PCK8"/>
<protein>
    <submittedName>
        <fullName evidence="3">Lysophospholipase L1</fullName>
    </submittedName>
</protein>
<keyword evidence="1" id="KW-0732">Signal</keyword>
<evidence type="ECO:0000259" key="2">
    <source>
        <dbReference type="Pfam" id="PF13472"/>
    </source>
</evidence>